<dbReference type="InterPro" id="IPR007599">
    <property type="entry name" value="DER1"/>
</dbReference>
<dbReference type="Pfam" id="PF04511">
    <property type="entry name" value="DER1"/>
    <property type="match status" value="1"/>
</dbReference>
<evidence type="ECO:0000313" key="9">
    <source>
        <dbReference type="Proteomes" id="UP000326924"/>
    </source>
</evidence>
<organism evidence="8 9">
    <name type="scientific">Sphaerosporella brunnea</name>
    <dbReference type="NCBI Taxonomy" id="1250544"/>
    <lineage>
        <taxon>Eukaryota</taxon>
        <taxon>Fungi</taxon>
        <taxon>Dikarya</taxon>
        <taxon>Ascomycota</taxon>
        <taxon>Pezizomycotina</taxon>
        <taxon>Pezizomycetes</taxon>
        <taxon>Pezizales</taxon>
        <taxon>Pyronemataceae</taxon>
        <taxon>Sphaerosporella</taxon>
    </lineage>
</organism>
<dbReference type="SUPFAM" id="SSF144091">
    <property type="entry name" value="Rhomboid-like"/>
    <property type="match status" value="1"/>
</dbReference>
<protein>
    <recommendedName>
        <fullName evidence="7">Derlin</fullName>
    </recommendedName>
</protein>
<dbReference type="AlphaFoldDB" id="A0A5J5EKT9"/>
<evidence type="ECO:0000256" key="4">
    <source>
        <dbReference type="ARBA" id="ARBA00022824"/>
    </source>
</evidence>
<accession>A0A5J5EKT9</accession>
<evidence type="ECO:0000256" key="7">
    <source>
        <dbReference type="RuleBase" id="RU363059"/>
    </source>
</evidence>
<reference evidence="8 9" key="1">
    <citation type="submission" date="2019-09" db="EMBL/GenBank/DDBJ databases">
        <title>Draft genome of the ectomycorrhizal ascomycete Sphaerosporella brunnea.</title>
        <authorList>
            <consortium name="DOE Joint Genome Institute"/>
            <person name="Benucci G.M."/>
            <person name="Marozzi G."/>
            <person name="Antonielli L."/>
            <person name="Sanchez S."/>
            <person name="Marco P."/>
            <person name="Wang X."/>
            <person name="Falini L.B."/>
            <person name="Barry K."/>
            <person name="Haridas S."/>
            <person name="Lipzen A."/>
            <person name="Labutti K."/>
            <person name="Grigoriev I.V."/>
            <person name="Murat C."/>
            <person name="Martin F."/>
            <person name="Albertini E."/>
            <person name="Donnini D."/>
            <person name="Bonito G."/>
        </authorList>
    </citation>
    <scope>NUCLEOTIDE SEQUENCE [LARGE SCALE GENOMIC DNA]</scope>
    <source>
        <strain evidence="8 9">Sb_GMNB300</strain>
    </source>
</reference>
<dbReference type="PANTHER" id="PTHR11009">
    <property type="entry name" value="DER1-LIKE PROTEIN, DERLIN"/>
    <property type="match status" value="1"/>
</dbReference>
<dbReference type="GO" id="GO:0005789">
    <property type="term" value="C:endoplasmic reticulum membrane"/>
    <property type="evidence" value="ECO:0007669"/>
    <property type="project" value="UniProtKB-SubCell"/>
</dbReference>
<evidence type="ECO:0000256" key="1">
    <source>
        <dbReference type="ARBA" id="ARBA00004477"/>
    </source>
</evidence>
<dbReference type="InterPro" id="IPR035952">
    <property type="entry name" value="Rhomboid-like_sf"/>
</dbReference>
<evidence type="ECO:0000256" key="2">
    <source>
        <dbReference type="ARBA" id="ARBA00008917"/>
    </source>
</evidence>
<gene>
    <name evidence="8" type="ORF">FN846DRAFT_297948</name>
</gene>
<dbReference type="GO" id="GO:0051603">
    <property type="term" value="P:proteolysis involved in protein catabolic process"/>
    <property type="evidence" value="ECO:0007669"/>
    <property type="project" value="UniProtKB-ARBA"/>
</dbReference>
<evidence type="ECO:0000313" key="8">
    <source>
        <dbReference type="EMBL" id="KAA8896020.1"/>
    </source>
</evidence>
<sequence length="231" mass="26555">MAELNTLEQWYYDVPIVTRVWTTAAVLTSVLVQCQVITPFQLFFSISSVWSKRQYWRLLTTFLYFGPLSIDFMFHLFFMSRYSRNLEESSFRGQTADFAWLIFYAASALLLLSPLTGMPFLGSPLSFSLVYIWARRNPNVRLSFLGLFVFAAPYLPWVLLGFSLLLNNTLPKDDLLGIAVGHVYYFFSDIYPRIRNGSRPLDPPQFWRRLFAGVGATTAAAAAVREPEHED</sequence>
<dbReference type="FunCoup" id="A0A5J5EKT9">
    <property type="interactions" value="82"/>
</dbReference>
<dbReference type="OrthoDB" id="1716531at2759"/>
<dbReference type="EMBL" id="VXIS01000231">
    <property type="protein sequence ID" value="KAA8896020.1"/>
    <property type="molecule type" value="Genomic_DNA"/>
</dbReference>
<keyword evidence="9" id="KW-1185">Reference proteome</keyword>
<feature type="transmembrane region" description="Helical" evidence="7">
    <location>
        <begin position="98"/>
        <end position="121"/>
    </location>
</feature>
<comment type="similarity">
    <text evidence="2 7">Belongs to the derlin family.</text>
</comment>
<comment type="function">
    <text evidence="7">May be involved in the degradation of misfolded endoplasmic reticulum (ER) luminal proteins.</text>
</comment>
<keyword evidence="6 7" id="KW-0472">Membrane</keyword>
<dbReference type="GO" id="GO:0033554">
    <property type="term" value="P:cellular response to stress"/>
    <property type="evidence" value="ECO:0007669"/>
    <property type="project" value="UniProtKB-ARBA"/>
</dbReference>
<keyword evidence="5 7" id="KW-1133">Transmembrane helix</keyword>
<feature type="transmembrane region" description="Helical" evidence="7">
    <location>
        <begin position="56"/>
        <end position="78"/>
    </location>
</feature>
<comment type="subcellular location">
    <subcellularLocation>
        <location evidence="1 7">Endoplasmic reticulum membrane</location>
        <topology evidence="1 7">Multi-pass membrane protein</topology>
    </subcellularLocation>
</comment>
<evidence type="ECO:0000256" key="3">
    <source>
        <dbReference type="ARBA" id="ARBA00022692"/>
    </source>
</evidence>
<evidence type="ECO:0000256" key="6">
    <source>
        <dbReference type="ARBA" id="ARBA00023136"/>
    </source>
</evidence>
<keyword evidence="4 7" id="KW-0256">Endoplasmic reticulum</keyword>
<comment type="caution">
    <text evidence="8">The sequence shown here is derived from an EMBL/GenBank/DDBJ whole genome shotgun (WGS) entry which is preliminary data.</text>
</comment>
<proteinExistence type="inferred from homology"/>
<feature type="transmembrane region" description="Helical" evidence="7">
    <location>
        <begin position="20"/>
        <end position="44"/>
    </location>
</feature>
<dbReference type="InParanoid" id="A0A5J5EKT9"/>
<name>A0A5J5EKT9_9PEZI</name>
<dbReference type="Proteomes" id="UP000326924">
    <property type="component" value="Unassembled WGS sequence"/>
</dbReference>
<feature type="transmembrane region" description="Helical" evidence="7">
    <location>
        <begin position="142"/>
        <end position="163"/>
    </location>
</feature>
<evidence type="ECO:0000256" key="5">
    <source>
        <dbReference type="ARBA" id="ARBA00022989"/>
    </source>
</evidence>
<dbReference type="FunFam" id="1.20.1540.10:FF:000016">
    <property type="entry name" value="Derlin"/>
    <property type="match status" value="1"/>
</dbReference>
<keyword evidence="3 7" id="KW-0812">Transmembrane</keyword>